<proteinExistence type="predicted"/>
<dbReference type="AlphaFoldDB" id="A0AA91T3U9"/>
<accession>A0AA91T3U9</accession>
<evidence type="ECO:0000313" key="3">
    <source>
        <dbReference type="Proteomes" id="UP000195602"/>
    </source>
</evidence>
<dbReference type="EMBL" id="LYUB02000002">
    <property type="protein sequence ID" value="OVF10295.1"/>
    <property type="molecule type" value="Genomic_DNA"/>
</dbReference>
<feature type="region of interest" description="Disordered" evidence="1">
    <location>
        <begin position="606"/>
        <end position="729"/>
    </location>
</feature>
<name>A0AA91T3U9_CLALS</name>
<sequence length="729" mass="83277">MAFSGPIDTVADTITALVEEWPQGNWISTPVPFSDFEAANPDLSPAAAVSVDYHIELSKDADSDKKKSVEDFEASVQSQSRIFVLVTALTKSADSVFNMLQEKEKNTEPTDAVLDRLALILDLAMWMTQEHIRVTDFHSLLQTVVDSLSKFSTDTVSVFWTYMESRESAFLAHVFDRKITSHRVAMLAICNGLTDQYYKRRKTGKLDSYEKDTFNDNLQSRVRTFLSSLLAFDDSTGLNKYFTIANRANREPHLGSAKSGDEELLQEVLSFFRLLRDPYSHLKNPRMLSKSVDSMIRLSNYLLEEETKHHRKHPSPDIYAVPAPISENEKQTLAKKYESAVFFPEHYWLAPFEPIQRGAQFDAVKEEDKKVAIAQFDSSKFRQLVLLQIYMVSCFFLELQNSKKRATLKSINAPASTKHIQEASTPESLIKSFLQLKRDIPRSCRAWDTQLSFLFQQLSQSEENWWAWLLYGKKSDGTSLLSENVLTDDEISTTREKFETVIPYKTKRYFNTHVTPQLSRRMKVKTGLELLRTKAEVDYESEIEKIDKELLSADLESKPELIEKRTVLIWKKLKYNRNKQWLSFGEVSSELVENNDLTCSLEKEKLKEEQQRKSDVMKEDSHDEKLEKETDEVKSGVNADIVSTNDSKSIESPAKPEHVKKDEEGEEEKDGIRTNGAEVVGTNQESSDLDKMEVDGNSEQGAGVALPENVSRKRARSPEPETEVKKAKT</sequence>
<dbReference type="KEGG" id="clus:A9F13_02g00913"/>
<feature type="compositionally biased region" description="Basic and acidic residues" evidence="1">
    <location>
        <begin position="606"/>
        <end position="634"/>
    </location>
</feature>
<dbReference type="InterPro" id="IPR021861">
    <property type="entry name" value="THO_THOC1"/>
</dbReference>
<evidence type="ECO:0000256" key="1">
    <source>
        <dbReference type="SAM" id="MobiDB-lite"/>
    </source>
</evidence>
<dbReference type="Pfam" id="PF11957">
    <property type="entry name" value="efThoc1"/>
    <property type="match status" value="1"/>
</dbReference>
<feature type="compositionally biased region" description="Basic and acidic residues" evidence="1">
    <location>
        <begin position="716"/>
        <end position="729"/>
    </location>
</feature>
<comment type="caution">
    <text evidence="2">The sequence shown here is derived from an EMBL/GenBank/DDBJ whole genome shotgun (WGS) entry which is preliminary data.</text>
</comment>
<feature type="compositionally biased region" description="Basic and acidic residues" evidence="1">
    <location>
        <begin position="654"/>
        <end position="663"/>
    </location>
</feature>
<organism evidence="2 3">
    <name type="scientific">Clavispora lusitaniae</name>
    <name type="common">Candida lusitaniae</name>
    <dbReference type="NCBI Taxonomy" id="36911"/>
    <lineage>
        <taxon>Eukaryota</taxon>
        <taxon>Fungi</taxon>
        <taxon>Dikarya</taxon>
        <taxon>Ascomycota</taxon>
        <taxon>Saccharomycotina</taxon>
        <taxon>Pichiomycetes</taxon>
        <taxon>Metschnikowiaceae</taxon>
        <taxon>Clavispora</taxon>
    </lineage>
</organism>
<protein>
    <recommendedName>
        <fullName evidence="4">THO complex subunit</fullName>
    </recommendedName>
</protein>
<evidence type="ECO:0000313" key="2">
    <source>
        <dbReference type="EMBL" id="OVF10295.1"/>
    </source>
</evidence>
<dbReference type="Proteomes" id="UP000195602">
    <property type="component" value="Unassembled WGS sequence"/>
</dbReference>
<reference evidence="2 3" key="1">
    <citation type="submission" date="2017-04" db="EMBL/GenBank/DDBJ databases">
        <title>Draft genome of the yeast Clavispora lusitaniae type strain CBS 6936.</title>
        <authorList>
            <person name="Durrens P."/>
            <person name="Klopp C."/>
            <person name="Biteau N."/>
            <person name="Fitton-Ouhabi V."/>
            <person name="Dementhon K."/>
            <person name="Accoceberry I."/>
            <person name="Sherman D.J."/>
            <person name="Noel T."/>
        </authorList>
    </citation>
    <scope>NUCLEOTIDE SEQUENCE [LARGE SCALE GENOMIC DNA]</scope>
    <source>
        <strain evidence="2 3">CBS 6936</strain>
    </source>
</reference>
<evidence type="ECO:0008006" key="4">
    <source>
        <dbReference type="Google" id="ProtNLM"/>
    </source>
</evidence>
<gene>
    <name evidence="2" type="ORF">A9F13_02g00913</name>
</gene>